<dbReference type="PROSITE" id="PS51257">
    <property type="entry name" value="PROKAR_LIPOPROTEIN"/>
    <property type="match status" value="1"/>
</dbReference>
<evidence type="ECO:0008006" key="5">
    <source>
        <dbReference type="Google" id="ProtNLM"/>
    </source>
</evidence>
<dbReference type="Proteomes" id="UP000275281">
    <property type="component" value="Unassembled WGS sequence"/>
</dbReference>
<comment type="caution">
    <text evidence="3">The sequence shown here is derived from an EMBL/GenBank/DDBJ whole genome shotgun (WGS) entry which is preliminary data.</text>
</comment>
<dbReference type="Gene3D" id="2.60.40.10">
    <property type="entry name" value="Immunoglobulins"/>
    <property type="match status" value="1"/>
</dbReference>
<accession>A0A3N5ZC96</accession>
<proteinExistence type="predicted"/>
<keyword evidence="2" id="KW-0732">Signal</keyword>
<keyword evidence="4" id="KW-1185">Reference proteome</keyword>
<name>A0A3N5ZC96_9ALTE</name>
<organism evidence="3 4">
    <name type="scientific">Alteromonas sediminis</name>
    <dbReference type="NCBI Taxonomy" id="2259342"/>
    <lineage>
        <taxon>Bacteria</taxon>
        <taxon>Pseudomonadati</taxon>
        <taxon>Pseudomonadota</taxon>
        <taxon>Gammaproteobacteria</taxon>
        <taxon>Alteromonadales</taxon>
        <taxon>Alteromonadaceae</taxon>
        <taxon>Alteromonas/Salinimonas group</taxon>
        <taxon>Alteromonas</taxon>
    </lineage>
</organism>
<reference evidence="3 4" key="1">
    <citation type="submission" date="2018-11" db="EMBL/GenBank/DDBJ databases">
        <authorList>
            <person name="Ye M.-Q."/>
            <person name="Du Z.-J."/>
        </authorList>
    </citation>
    <scope>NUCLEOTIDE SEQUENCE [LARGE SCALE GENOMIC DNA]</scope>
    <source>
        <strain evidence="3 4">U0105</strain>
    </source>
</reference>
<evidence type="ECO:0000256" key="1">
    <source>
        <dbReference type="SAM" id="MobiDB-lite"/>
    </source>
</evidence>
<dbReference type="AlphaFoldDB" id="A0A3N5ZC96"/>
<protein>
    <recommendedName>
        <fullName evidence="5">Lipoprotein</fullName>
    </recommendedName>
</protein>
<feature type="chain" id="PRO_5018160950" description="Lipoprotein" evidence="2">
    <location>
        <begin position="20"/>
        <end position="664"/>
    </location>
</feature>
<evidence type="ECO:0000313" key="4">
    <source>
        <dbReference type="Proteomes" id="UP000275281"/>
    </source>
</evidence>
<feature type="compositionally biased region" description="Pro residues" evidence="1">
    <location>
        <begin position="27"/>
        <end position="42"/>
    </location>
</feature>
<dbReference type="InterPro" id="IPR013783">
    <property type="entry name" value="Ig-like_fold"/>
</dbReference>
<evidence type="ECO:0000313" key="3">
    <source>
        <dbReference type="EMBL" id="RPJ67468.1"/>
    </source>
</evidence>
<dbReference type="EMBL" id="RPOK01000002">
    <property type="protein sequence ID" value="RPJ67468.1"/>
    <property type="molecule type" value="Genomic_DNA"/>
</dbReference>
<feature type="signal peptide" evidence="2">
    <location>
        <begin position="1"/>
        <end position="19"/>
    </location>
</feature>
<gene>
    <name evidence="3" type="ORF">DRW07_08085</name>
</gene>
<evidence type="ECO:0000256" key="2">
    <source>
        <dbReference type="SAM" id="SignalP"/>
    </source>
</evidence>
<sequence length="664" mass="73971">MKTRIVLFSAFLILLQACGGGSSGTDTPPPVQPPTPPNPNPPPAAETVSLTENGLQLHGELTALAGESVGFAITTDDQLEIESILWQQISGPNVTVLATHTQVIGFDTSEPGQYQFRVTATLNSDAQRQLNFSLDVADSNSVLANVRLDHSATELGRVSLRVDTTADKTIDRISWTRLHGPQVNDVQTQSDDGEAFDSTRPHSLFFNAPSVTSDSVISYQANVTFTDGSEASDTALVLIDNVTINQDGYFTNNDLYVSSHMIPYREESPYADSLKRCVYNNQFDTSCSFEDLPLLGMETTTPTVEDVLNRTLVSHPWMGQRFEEYLRQSEAGSDMLNLLRGTTAVVISYDIRPSFYWVVSGAIYLDANNFWRTPQERDTLNTRPDFRSNFGNDLQFGIFWRYVKNGQNYLNQAFPAASERGDKPFSGLEASLTWLMYHELGHANDYFPPRRWPTISTTTSPLSYFNDAQPDSTDMDGLYPLTSSELKSLANVSFGGETATAQQRNFVPLDIQGFYAPDRAPAYYAYFNEREDYATLFERFMMLYRLGIPADTGIIGTVNNPNAIVTWGARARITDPALFNRLRYTIERVYPEIDFDAVYPDLPATQIFPPNANWFALLDLESNTQNNMAGKSMQGSHSGLGFSGIPNLMLHHKHGDPRKLPMKP</sequence>
<feature type="region of interest" description="Disordered" evidence="1">
    <location>
        <begin position="22"/>
        <end position="42"/>
    </location>
</feature>
<dbReference type="RefSeq" id="WP_165870448.1">
    <property type="nucleotide sequence ID" value="NZ_JBHRSN010000015.1"/>
</dbReference>